<evidence type="ECO:0000313" key="4">
    <source>
        <dbReference type="EMBL" id="USP77911.1"/>
    </source>
</evidence>
<feature type="chain" id="PRO_5040499504" description="Amidase domain-containing protein" evidence="2">
    <location>
        <begin position="19"/>
        <end position="1445"/>
    </location>
</feature>
<gene>
    <name evidence="4" type="ORF">yc1106_05185</name>
</gene>
<dbReference type="PANTHER" id="PTHR42678:SF11">
    <property type="entry name" value="AMIDASE FAMILY PROTEIN"/>
    <property type="match status" value="1"/>
</dbReference>
<dbReference type="OrthoDB" id="271448at2759"/>
<dbReference type="PANTHER" id="PTHR42678">
    <property type="entry name" value="AMIDASE"/>
    <property type="match status" value="1"/>
</dbReference>
<dbReference type="InterPro" id="IPR023631">
    <property type="entry name" value="Amidase_dom"/>
</dbReference>
<dbReference type="NCBIfam" id="NF005127">
    <property type="entry name" value="PRK06565.1"/>
    <property type="match status" value="1"/>
</dbReference>
<dbReference type="SUPFAM" id="SSF75304">
    <property type="entry name" value="Amidase signature (AS) enzymes"/>
    <property type="match status" value="1"/>
</dbReference>
<evidence type="ECO:0000256" key="2">
    <source>
        <dbReference type="SAM" id="SignalP"/>
    </source>
</evidence>
<keyword evidence="5" id="KW-1185">Reference proteome</keyword>
<dbReference type="Pfam" id="PF01425">
    <property type="entry name" value="Amidase"/>
    <property type="match status" value="1"/>
</dbReference>
<proteinExistence type="predicted"/>
<name>A0A9Q8Z8X6_CURCL</name>
<evidence type="ECO:0000256" key="1">
    <source>
        <dbReference type="SAM" id="Coils"/>
    </source>
</evidence>
<feature type="domain" description="Amidase" evidence="3">
    <location>
        <begin position="796"/>
        <end position="1297"/>
    </location>
</feature>
<feature type="signal peptide" evidence="2">
    <location>
        <begin position="1"/>
        <end position="18"/>
    </location>
</feature>
<dbReference type="EMBL" id="CP089276">
    <property type="protein sequence ID" value="USP77911.1"/>
    <property type="molecule type" value="Genomic_DNA"/>
</dbReference>
<keyword evidence="2" id="KW-0732">Signal</keyword>
<sequence length="1445" mass="156329">MRSSFTLSAAAILAVVGAQDIDFAGVDATPDPVINIIPGLKEQVVTFDKEEAVAAVVAQVKSDPVDVKPVSQPSSVPDVKRHMRRAACDPEPSNPNTYGFDLSSASSFRADAKIASVAKGASTPSGYFNTFTNLQGASSAYGYMGYKVVDSYDPSLCASECNSKEGCLGFNIYVERDPSVNPGPACQDPEAVANIKCSFWGGPVYTDTANNNGQWREKFEVAIAGSNGYSSLKTQAAEGYKMVELKNSAINSPLDCNNQGSYMGYRLFVEGAFDAKLCATACKENNKYALEHPPATGQPQLCRYFNTYILLKNGVSQGQYCSMYSQEWAPSFATNDGQWRGDDHYTIQYSFGFTDESDDGAPVCPSDLKYLKTNGQEFCSSYINYVPPVTTATATATTTPPVQKTITTTTVTEVATVAAAQFVEPKFRRADNGTEVSDEVVVAPYEIAIVAVKTLTHEDDASIPKLNETMAEKLNRPVEERAVERRAIATPASITAWPSSKISAACSQVATGLTTTTATVTTAAPTPFTTSLQTVTVIKSTCTVPAPRPTAPSYVKICGGDPMGDAPKVPGPADRAWYTNEFTIDLPFAVKVFETSSTRIVVGVGGYINVGAYRFNAFADALYVYGPGWNQGLFYRIDGAVGSRKIHFSWFSGSYYWGHERFHITATFDETKPGVLVSKVFDTWGQVTPRRTISVTGNGKNIPFANYGSNNVYEGQQITFDTTSGGGSVSQKAFDRIDCCSKTGWEWHARNQGLLRMAGIDNREALLKNAGFDIVEASVKDHREALNSGNITSVDLVVGYLNRIAHYDTVKGLNAFTVFNDNVLEEAAASDARRAQGLPPRPLEGIPYTIKDSYKVAGMTVTDGSPALKGVMSSEDSAIAKKLRDAGAVLIGKTNMPPMAAGGMQRGLYGRAESPYNSKYLTAAFSSGSSNGAGTSIASSMAVFGMGSETVSSGRSPASNNALICYTPSKGLLSCRGLWPLYVTCDVPTPYARSVEDMLEILNVIATSDEDTTGDFVREQKHVQISKPPQIDYSTLCQSDALKGKRIGVPKMYVGQKDSDPHAKPTYVSPEVVALWETTAKTLGGLGAEIVYTDFPLVTNYENDSVSGEANNVHGQPADWNHTERGILIAQAWDAFLVQNNDAKIKCLADIQDSAMLFPKPPDYKPDTFLEVRNWIDYAGLPKLVQQESIHAVQGLEQALKALEAQRKRDLEDWMDTNRLDVVAFPAQGDVGLADLEFDLESTKHSLRNGVKYSNGNRAIRHLGVPTVSVPMGVMSDKKMPVNLTFAGQAYQDTKLLAYAYAFEHATKKRIAPPLTPGRDTDVIAPAVRSAPSAKPVISNIDLVADSDPASEQLRITLRGTLAKASPQTSVQVFVDGKEVATKVTNEVEWSIEYSHVPERPQLLGWDLKPLPHKDVMILAVVTTKVDGERVGQREAKLMWAPIAK</sequence>
<protein>
    <recommendedName>
        <fullName evidence="3">Amidase domain-containing protein</fullName>
    </recommendedName>
</protein>
<dbReference type="InterPro" id="IPR036928">
    <property type="entry name" value="AS_sf"/>
</dbReference>
<keyword evidence="1" id="KW-0175">Coiled coil</keyword>
<dbReference type="VEuPathDB" id="FungiDB:yc1106_05185"/>
<reference evidence="4" key="1">
    <citation type="submission" date="2021-12" db="EMBL/GenBank/DDBJ databases">
        <title>Curvularia clavata genome.</title>
        <authorList>
            <person name="Cao Y."/>
        </authorList>
    </citation>
    <scope>NUCLEOTIDE SEQUENCE</scope>
    <source>
        <strain evidence="4">Yc1106</strain>
    </source>
</reference>
<accession>A0A9Q8Z8X6</accession>
<evidence type="ECO:0000259" key="3">
    <source>
        <dbReference type="Pfam" id="PF01425"/>
    </source>
</evidence>
<feature type="coiled-coil region" evidence="1">
    <location>
        <begin position="1186"/>
        <end position="1213"/>
    </location>
</feature>
<evidence type="ECO:0000313" key="5">
    <source>
        <dbReference type="Proteomes" id="UP001056012"/>
    </source>
</evidence>
<organism evidence="4 5">
    <name type="scientific">Curvularia clavata</name>
    <dbReference type="NCBI Taxonomy" id="95742"/>
    <lineage>
        <taxon>Eukaryota</taxon>
        <taxon>Fungi</taxon>
        <taxon>Dikarya</taxon>
        <taxon>Ascomycota</taxon>
        <taxon>Pezizomycotina</taxon>
        <taxon>Dothideomycetes</taxon>
        <taxon>Pleosporomycetidae</taxon>
        <taxon>Pleosporales</taxon>
        <taxon>Pleosporineae</taxon>
        <taxon>Pleosporaceae</taxon>
        <taxon>Curvularia</taxon>
    </lineage>
</organism>
<dbReference type="Proteomes" id="UP001056012">
    <property type="component" value="Chromosome 3"/>
</dbReference>
<dbReference type="Gene3D" id="3.90.1300.10">
    <property type="entry name" value="Amidase signature (AS) domain"/>
    <property type="match status" value="1"/>
</dbReference>